<protein>
    <submittedName>
        <fullName evidence="5">ABC transporter ATP-binding protein</fullName>
    </submittedName>
</protein>
<dbReference type="SUPFAM" id="SSF52540">
    <property type="entry name" value="P-loop containing nucleoside triphosphate hydrolases"/>
    <property type="match status" value="1"/>
</dbReference>
<organism evidence="5 6">
    <name type="scientific">Micromonospora zingiberis</name>
    <dbReference type="NCBI Taxonomy" id="2053011"/>
    <lineage>
        <taxon>Bacteria</taxon>
        <taxon>Bacillati</taxon>
        <taxon>Actinomycetota</taxon>
        <taxon>Actinomycetes</taxon>
        <taxon>Micromonosporales</taxon>
        <taxon>Micromonosporaceae</taxon>
        <taxon>Micromonospora</taxon>
    </lineage>
</organism>
<dbReference type="GO" id="GO:0005524">
    <property type="term" value="F:ATP binding"/>
    <property type="evidence" value="ECO:0007669"/>
    <property type="project" value="UniProtKB-KW"/>
</dbReference>
<evidence type="ECO:0000256" key="2">
    <source>
        <dbReference type="ARBA" id="ARBA00022741"/>
    </source>
</evidence>
<dbReference type="RefSeq" id="WP_131303853.1">
    <property type="nucleotide sequence ID" value="NZ_SJJR01000007.1"/>
</dbReference>
<gene>
    <name evidence="5" type="ORF">E0H26_12990</name>
</gene>
<evidence type="ECO:0000313" key="5">
    <source>
        <dbReference type="EMBL" id="TCB97185.1"/>
    </source>
</evidence>
<keyword evidence="1" id="KW-0813">Transport</keyword>
<evidence type="ECO:0000256" key="1">
    <source>
        <dbReference type="ARBA" id="ARBA00022448"/>
    </source>
</evidence>
<dbReference type="PROSITE" id="PS50893">
    <property type="entry name" value="ABC_TRANSPORTER_2"/>
    <property type="match status" value="1"/>
</dbReference>
<dbReference type="InterPro" id="IPR003439">
    <property type="entry name" value="ABC_transporter-like_ATP-bd"/>
</dbReference>
<feature type="domain" description="ABC transporter" evidence="4">
    <location>
        <begin position="2"/>
        <end position="235"/>
    </location>
</feature>
<dbReference type="PROSITE" id="PS00211">
    <property type="entry name" value="ABC_TRANSPORTER_1"/>
    <property type="match status" value="1"/>
</dbReference>
<evidence type="ECO:0000259" key="4">
    <source>
        <dbReference type="PROSITE" id="PS50893"/>
    </source>
</evidence>
<dbReference type="GO" id="GO:0016887">
    <property type="term" value="F:ATP hydrolysis activity"/>
    <property type="evidence" value="ECO:0007669"/>
    <property type="project" value="InterPro"/>
</dbReference>
<dbReference type="InterPro" id="IPR017871">
    <property type="entry name" value="ABC_transporter-like_CS"/>
</dbReference>
<keyword evidence="6" id="KW-1185">Reference proteome</keyword>
<proteinExistence type="predicted"/>
<name>A0A4V2LWM9_9ACTN</name>
<dbReference type="Pfam" id="PF00005">
    <property type="entry name" value="ABC_tran"/>
    <property type="match status" value="1"/>
</dbReference>
<dbReference type="InterPro" id="IPR027417">
    <property type="entry name" value="P-loop_NTPase"/>
</dbReference>
<keyword evidence="3 5" id="KW-0067">ATP-binding</keyword>
<comment type="caution">
    <text evidence="5">The sequence shown here is derived from an EMBL/GenBank/DDBJ whole genome shotgun (WGS) entry which is preliminary data.</text>
</comment>
<dbReference type="PANTHER" id="PTHR42788:SF13">
    <property type="entry name" value="ALIPHATIC SULFONATES IMPORT ATP-BINDING PROTEIN SSUB"/>
    <property type="match status" value="1"/>
</dbReference>
<dbReference type="AlphaFoldDB" id="A0A4V2LWM9"/>
<reference evidence="5 6" key="1">
    <citation type="submission" date="2019-02" db="EMBL/GenBank/DDBJ databases">
        <title>Jishengella sp. nov., isolated from a root of Zingiber montanum.</title>
        <authorList>
            <person name="Kuncharoen N."/>
            <person name="Kudo T."/>
            <person name="Masahiro Y."/>
            <person name="Ohkuma M."/>
            <person name="Tanasupawat S."/>
        </authorList>
    </citation>
    <scope>NUCLEOTIDE SEQUENCE [LARGE SCALE GENOMIC DNA]</scope>
    <source>
        <strain evidence="5 6">PLAI 1-1</strain>
    </source>
</reference>
<dbReference type="PANTHER" id="PTHR42788">
    <property type="entry name" value="TAURINE IMPORT ATP-BINDING PROTEIN-RELATED"/>
    <property type="match status" value="1"/>
</dbReference>
<dbReference type="Gene3D" id="3.40.50.300">
    <property type="entry name" value="P-loop containing nucleotide triphosphate hydrolases"/>
    <property type="match status" value="1"/>
</dbReference>
<dbReference type="EMBL" id="SJJR01000007">
    <property type="protein sequence ID" value="TCB97185.1"/>
    <property type="molecule type" value="Genomic_DNA"/>
</dbReference>
<dbReference type="InterPro" id="IPR050166">
    <property type="entry name" value="ABC_transporter_ATP-bind"/>
</dbReference>
<dbReference type="CDD" id="cd03293">
    <property type="entry name" value="ABC_NrtD_SsuB_transporters"/>
    <property type="match status" value="1"/>
</dbReference>
<dbReference type="InterPro" id="IPR003593">
    <property type="entry name" value="AAA+_ATPase"/>
</dbReference>
<sequence length="271" mass="29422">MLSVTNLRKTYGSGGQAVEAIRDLTLTVDKGEFVCIVGPSGAGKTTMLKCLCGLLKPSSGTVTLDGAPVTGPPKEIASVFQDYSRSLMPWFTVQRNVGLPLRNRYRSAADRAERVATALDAVGLSGFGDRYPWQLSGGMQQRVAIARGLAYAPEILLLDEPFASVDAQTRADLEDLILRVRDDTGVTMLLVTHDIDEAVYLADRVVVMSARPSVVLETVPVDLPRPRDQVTTKRLPRFAELRAHVLTLIRRTALDGAAPTPDQHSTIGARR</sequence>
<evidence type="ECO:0000313" key="6">
    <source>
        <dbReference type="Proteomes" id="UP000292274"/>
    </source>
</evidence>
<evidence type="ECO:0000256" key="3">
    <source>
        <dbReference type="ARBA" id="ARBA00022840"/>
    </source>
</evidence>
<dbReference type="Proteomes" id="UP000292274">
    <property type="component" value="Unassembled WGS sequence"/>
</dbReference>
<accession>A0A4V2LWM9</accession>
<dbReference type="SMART" id="SM00382">
    <property type="entry name" value="AAA"/>
    <property type="match status" value="1"/>
</dbReference>
<dbReference type="OrthoDB" id="3210486at2"/>
<keyword evidence="2" id="KW-0547">Nucleotide-binding</keyword>